<dbReference type="InterPro" id="IPR008795">
    <property type="entry name" value="Prominin"/>
</dbReference>
<dbReference type="Proteomes" id="UP000230750">
    <property type="component" value="Unassembled WGS sequence"/>
</dbReference>
<comment type="subcellular location">
    <subcellularLocation>
        <location evidence="1">Membrane</location>
        <topology evidence="1">Multi-pass membrane protein</topology>
    </subcellularLocation>
</comment>
<reference evidence="9 10" key="1">
    <citation type="journal article" date="2017" name="PLoS Biol.">
        <title>The sea cucumber genome provides insights into morphological evolution and visceral regeneration.</title>
        <authorList>
            <person name="Zhang X."/>
            <person name="Sun L."/>
            <person name="Yuan J."/>
            <person name="Sun Y."/>
            <person name="Gao Y."/>
            <person name="Zhang L."/>
            <person name="Li S."/>
            <person name="Dai H."/>
            <person name="Hamel J.F."/>
            <person name="Liu C."/>
            <person name="Yu Y."/>
            <person name="Liu S."/>
            <person name="Lin W."/>
            <person name="Guo K."/>
            <person name="Jin S."/>
            <person name="Xu P."/>
            <person name="Storey K.B."/>
            <person name="Huan P."/>
            <person name="Zhang T."/>
            <person name="Zhou Y."/>
            <person name="Zhang J."/>
            <person name="Lin C."/>
            <person name="Li X."/>
            <person name="Xing L."/>
            <person name="Huo D."/>
            <person name="Sun M."/>
            <person name="Wang L."/>
            <person name="Mercier A."/>
            <person name="Li F."/>
            <person name="Yang H."/>
            <person name="Xiang J."/>
        </authorList>
    </citation>
    <scope>NUCLEOTIDE SEQUENCE [LARGE SCALE GENOMIC DNA]</scope>
    <source>
        <strain evidence="9">Shaxun</strain>
        <tissue evidence="9">Muscle</tissue>
    </source>
</reference>
<evidence type="ECO:0000256" key="8">
    <source>
        <dbReference type="SAM" id="SignalP"/>
    </source>
</evidence>
<dbReference type="PANTHER" id="PTHR22730:SF1">
    <property type="entry name" value="PROMININ-LIKE PROTEIN"/>
    <property type="match status" value="1"/>
</dbReference>
<dbReference type="GO" id="GO:0016020">
    <property type="term" value="C:membrane"/>
    <property type="evidence" value="ECO:0007669"/>
    <property type="project" value="UniProtKB-SubCell"/>
</dbReference>
<dbReference type="EMBL" id="MRZV01000025">
    <property type="protein sequence ID" value="PIK61771.1"/>
    <property type="molecule type" value="Genomic_DNA"/>
</dbReference>
<keyword evidence="3 7" id="KW-0812">Transmembrane</keyword>
<proteinExistence type="inferred from homology"/>
<keyword evidence="5 7" id="KW-0472">Membrane</keyword>
<sequence>MGRLLLSWLLFGAFLKCVLTQTAARVEKGADGKLVFTDFEPFCEYRAQDDFEPTRSAFFGNIATGFIRLVAPGRLATVIQDIDIEAFQENAGVYLIENYSTFVTAFVAIPVFFILGLILALLVPCIGAIFCCCRCCDNCGGEMLQNKEDNNLWKRWGLVSFLLCTALLLGIGCASVFLGGRTFTGSVETAINTIDTTNQDLKCYTNSIFKEFEYLVETANETVLLAVEEIQTTSEDVMMLLDDIDTVFKRVVSLDQSAQSISDSLALVNDVKSSEMDLRDALAVFTTNYNATLMSEACQNDTACKMAGFNPDDYKVNTDFQNVADVSQQQDPLNEFLAQNLSGKANKLLSDLEPILNVFQAGSFELPQSFDTNQFNTLTQHSLSQVDTLFDDISKAINDPDVDNVASQVTQYGFAGSAVLASLIGVISALYILGIIFGEIGRKRDDEPTERECLAKCGGCMLVLGWVFSFLFYFIVAMLAAWYFLFGSLGEIFLCQPLGDPSTFDALQPLLFQADPTPGVPSFQNISLSAALRSCENNEPLWESLNLDDVFGSDIDTNINDLRDAVDFSSLIDPIDLQDTLNFEESTSLTELSNIDFSALDYAQLTTELDESPVVDLSAEVSAINALADNVVSHEIVDNV</sequence>
<dbReference type="OrthoDB" id="6229420at2759"/>
<comment type="caution">
    <text evidence="9">The sequence shown here is derived from an EMBL/GenBank/DDBJ whole genome shotgun (WGS) entry which is preliminary data.</text>
</comment>
<feature type="signal peptide" evidence="8">
    <location>
        <begin position="1"/>
        <end position="20"/>
    </location>
</feature>
<dbReference type="Pfam" id="PF05478">
    <property type="entry name" value="Prominin"/>
    <property type="match status" value="1"/>
</dbReference>
<dbReference type="AlphaFoldDB" id="A0A2G8LNE1"/>
<protein>
    <submittedName>
        <fullName evidence="9">Prominin-1-A</fullName>
    </submittedName>
</protein>
<feature type="chain" id="PRO_5013755359" evidence="8">
    <location>
        <begin position="21"/>
        <end position="640"/>
    </location>
</feature>
<comment type="similarity">
    <text evidence="2">Belongs to the prominin family.</text>
</comment>
<gene>
    <name evidence="9" type="ORF">BSL78_01325</name>
</gene>
<feature type="transmembrane region" description="Helical" evidence="7">
    <location>
        <begin position="459"/>
        <end position="485"/>
    </location>
</feature>
<feature type="transmembrane region" description="Helical" evidence="7">
    <location>
        <begin position="156"/>
        <end position="178"/>
    </location>
</feature>
<evidence type="ECO:0000256" key="4">
    <source>
        <dbReference type="ARBA" id="ARBA00022989"/>
    </source>
</evidence>
<evidence type="ECO:0000313" key="9">
    <source>
        <dbReference type="EMBL" id="PIK61771.1"/>
    </source>
</evidence>
<feature type="transmembrane region" description="Helical" evidence="7">
    <location>
        <begin position="412"/>
        <end position="438"/>
    </location>
</feature>
<keyword evidence="8" id="KW-0732">Signal</keyword>
<accession>A0A2G8LNE1</accession>
<name>A0A2G8LNE1_STIJA</name>
<evidence type="ECO:0000256" key="1">
    <source>
        <dbReference type="ARBA" id="ARBA00004141"/>
    </source>
</evidence>
<evidence type="ECO:0000256" key="7">
    <source>
        <dbReference type="SAM" id="Phobius"/>
    </source>
</evidence>
<evidence type="ECO:0000256" key="2">
    <source>
        <dbReference type="ARBA" id="ARBA00006058"/>
    </source>
</evidence>
<evidence type="ECO:0000256" key="6">
    <source>
        <dbReference type="ARBA" id="ARBA00023180"/>
    </source>
</evidence>
<keyword evidence="10" id="KW-1185">Reference proteome</keyword>
<keyword evidence="6" id="KW-0325">Glycoprotein</keyword>
<dbReference type="PANTHER" id="PTHR22730">
    <property type="entry name" value="PROMININ PROM PROTEIN"/>
    <property type="match status" value="1"/>
</dbReference>
<feature type="transmembrane region" description="Helical" evidence="7">
    <location>
        <begin position="102"/>
        <end position="135"/>
    </location>
</feature>
<keyword evidence="4 7" id="KW-1133">Transmembrane helix</keyword>
<evidence type="ECO:0000256" key="5">
    <source>
        <dbReference type="ARBA" id="ARBA00023136"/>
    </source>
</evidence>
<evidence type="ECO:0000313" key="10">
    <source>
        <dbReference type="Proteomes" id="UP000230750"/>
    </source>
</evidence>
<evidence type="ECO:0000256" key="3">
    <source>
        <dbReference type="ARBA" id="ARBA00022692"/>
    </source>
</evidence>
<organism evidence="9 10">
    <name type="scientific">Stichopus japonicus</name>
    <name type="common">Sea cucumber</name>
    <dbReference type="NCBI Taxonomy" id="307972"/>
    <lineage>
        <taxon>Eukaryota</taxon>
        <taxon>Metazoa</taxon>
        <taxon>Echinodermata</taxon>
        <taxon>Eleutherozoa</taxon>
        <taxon>Echinozoa</taxon>
        <taxon>Holothuroidea</taxon>
        <taxon>Aspidochirotacea</taxon>
        <taxon>Aspidochirotida</taxon>
        <taxon>Stichopodidae</taxon>
        <taxon>Apostichopus</taxon>
    </lineage>
</organism>